<organism evidence="2 3">
    <name type="scientific">Bradyrhizobium icense</name>
    <dbReference type="NCBI Taxonomy" id="1274631"/>
    <lineage>
        <taxon>Bacteria</taxon>
        <taxon>Pseudomonadati</taxon>
        <taxon>Pseudomonadota</taxon>
        <taxon>Alphaproteobacteria</taxon>
        <taxon>Hyphomicrobiales</taxon>
        <taxon>Nitrobacteraceae</taxon>
        <taxon>Bradyrhizobium</taxon>
    </lineage>
</organism>
<evidence type="ECO:0000313" key="3">
    <source>
        <dbReference type="Proteomes" id="UP000092839"/>
    </source>
</evidence>
<name>A0A1B1UC09_9BRAD</name>
<dbReference type="KEGG" id="bic:LMTR13_08905"/>
<dbReference type="EMBL" id="CP016428">
    <property type="protein sequence ID" value="ANW00271.1"/>
    <property type="molecule type" value="Genomic_DNA"/>
</dbReference>
<keyword evidence="3" id="KW-1185">Reference proteome</keyword>
<feature type="compositionally biased region" description="Basic and acidic residues" evidence="1">
    <location>
        <begin position="55"/>
        <end position="64"/>
    </location>
</feature>
<evidence type="ECO:0000313" key="2">
    <source>
        <dbReference type="EMBL" id="ANW00271.1"/>
    </source>
</evidence>
<gene>
    <name evidence="2" type="ORF">LMTR13_08905</name>
</gene>
<accession>A0A1B1UC09</accession>
<feature type="region of interest" description="Disordered" evidence="1">
    <location>
        <begin position="55"/>
        <end position="76"/>
    </location>
</feature>
<dbReference type="STRING" id="1274631.LMTR13_08905"/>
<dbReference type="AlphaFoldDB" id="A0A1B1UC09"/>
<sequence length="99" mass="11376">MLLQHFAWLEREGIHMLLVSEPVLGADEKAALAAVIDSGWVTMGDRVHEFGSGRRPILQDEQHQRPANSGVRPAPERAADWWPRRLSAKPVWRERDFIR</sequence>
<reference evidence="2 3" key="1">
    <citation type="submission" date="2016-07" db="EMBL/GenBank/DDBJ databases">
        <title>Complete genome sequence of Bradyrhizobium icense LMTR 13T, a potential inoculant strain isolated from lima bean (Phaseolus lunatus) in Peru.</title>
        <authorList>
            <person name="Ormeno-Orrillo E."/>
            <person name="Duran D."/>
            <person name="Rogel M.A."/>
            <person name="Rey L."/>
            <person name="Imperial J."/>
            <person name="Ruiz-Argueso T."/>
            <person name="Martinez-Romero E."/>
        </authorList>
    </citation>
    <scope>NUCLEOTIDE SEQUENCE [LARGE SCALE GENOMIC DNA]</scope>
    <source>
        <strain evidence="2 3">LMTR 13</strain>
    </source>
</reference>
<dbReference type="Proteomes" id="UP000092839">
    <property type="component" value="Chromosome"/>
</dbReference>
<proteinExistence type="predicted"/>
<evidence type="ECO:0000256" key="1">
    <source>
        <dbReference type="SAM" id="MobiDB-lite"/>
    </source>
</evidence>
<protein>
    <submittedName>
        <fullName evidence="2">Uncharacterized protein</fullName>
    </submittedName>
</protein>